<reference evidence="4" key="1">
    <citation type="submission" date="2013-09" db="EMBL/GenBank/DDBJ databases">
        <title>The Genome Sequence of Anopheles culicifacies species A.</title>
        <authorList>
            <consortium name="The Broad Institute Genomics Platform"/>
            <person name="Neafsey D.E."/>
            <person name="Besansky N."/>
            <person name="Howell P."/>
            <person name="Walton C."/>
            <person name="Young S.K."/>
            <person name="Zeng Q."/>
            <person name="Gargeya S."/>
            <person name="Fitzgerald M."/>
            <person name="Haas B."/>
            <person name="Abouelleil A."/>
            <person name="Allen A.W."/>
            <person name="Alvarado L."/>
            <person name="Arachchi H.M."/>
            <person name="Berlin A.M."/>
            <person name="Chapman S.B."/>
            <person name="Gainer-Dewar J."/>
            <person name="Goldberg J."/>
            <person name="Griggs A."/>
            <person name="Gujja S."/>
            <person name="Hansen M."/>
            <person name="Howarth C."/>
            <person name="Imamovic A."/>
            <person name="Ireland A."/>
            <person name="Larimer J."/>
            <person name="McCowan C."/>
            <person name="Murphy C."/>
            <person name="Pearson M."/>
            <person name="Poon T.W."/>
            <person name="Priest M."/>
            <person name="Roberts A."/>
            <person name="Saif S."/>
            <person name="Shea T."/>
            <person name="Sisk P."/>
            <person name="Sykes S."/>
            <person name="Wortman J."/>
            <person name="Nusbaum C."/>
            <person name="Birren B."/>
        </authorList>
    </citation>
    <scope>NUCLEOTIDE SEQUENCE [LARGE SCALE GENOMIC DNA]</scope>
    <source>
        <strain evidence="4">A-37</strain>
    </source>
</reference>
<feature type="region of interest" description="Disordered" evidence="2">
    <location>
        <begin position="111"/>
        <end position="131"/>
    </location>
</feature>
<evidence type="ECO:0000313" key="3">
    <source>
        <dbReference type="EnsemblMetazoa" id="ACUA003021-PA"/>
    </source>
</evidence>
<proteinExistence type="predicted"/>
<protein>
    <submittedName>
        <fullName evidence="3">Uncharacterized protein</fullName>
    </submittedName>
</protein>
<evidence type="ECO:0000313" key="4">
    <source>
        <dbReference type="Proteomes" id="UP000075883"/>
    </source>
</evidence>
<dbReference type="VEuPathDB" id="VectorBase:ACUA003021"/>
<dbReference type="EMBL" id="AXCM01004937">
    <property type="status" value="NOT_ANNOTATED_CDS"/>
    <property type="molecule type" value="Genomic_DNA"/>
</dbReference>
<feature type="compositionally biased region" description="Polar residues" evidence="2">
    <location>
        <begin position="121"/>
        <end position="131"/>
    </location>
</feature>
<name>A0A182LVI8_9DIPT</name>
<keyword evidence="1" id="KW-0175">Coiled coil</keyword>
<reference evidence="3" key="2">
    <citation type="submission" date="2020-05" db="UniProtKB">
        <authorList>
            <consortium name="EnsemblMetazoa"/>
        </authorList>
    </citation>
    <scope>IDENTIFICATION</scope>
    <source>
        <strain evidence="3">A-37</strain>
    </source>
</reference>
<feature type="coiled-coil region" evidence="1">
    <location>
        <begin position="160"/>
        <end position="227"/>
    </location>
</feature>
<keyword evidence="4" id="KW-1185">Reference proteome</keyword>
<organism evidence="3 4">
    <name type="scientific">Anopheles culicifacies</name>
    <dbReference type="NCBI Taxonomy" id="139723"/>
    <lineage>
        <taxon>Eukaryota</taxon>
        <taxon>Metazoa</taxon>
        <taxon>Ecdysozoa</taxon>
        <taxon>Arthropoda</taxon>
        <taxon>Hexapoda</taxon>
        <taxon>Insecta</taxon>
        <taxon>Pterygota</taxon>
        <taxon>Neoptera</taxon>
        <taxon>Endopterygota</taxon>
        <taxon>Diptera</taxon>
        <taxon>Nematocera</taxon>
        <taxon>Culicoidea</taxon>
        <taxon>Culicidae</taxon>
        <taxon>Anophelinae</taxon>
        <taxon>Anopheles</taxon>
        <taxon>culicifacies species complex</taxon>
    </lineage>
</organism>
<dbReference type="AlphaFoldDB" id="A0A182LVI8"/>
<dbReference type="Proteomes" id="UP000075883">
    <property type="component" value="Unassembled WGS sequence"/>
</dbReference>
<evidence type="ECO:0000256" key="1">
    <source>
        <dbReference type="SAM" id="Coils"/>
    </source>
</evidence>
<sequence>MKKILIIVIKMIKMISKIIMLNRYHNFQCYKQLRIYKWIIVLMLIANSSICNTTINMWKQGLLFAVLLVIVDSSVCLRVKRQFFAPPEECTISHAEIDELVRLTKLVEGRRSSRKRPASRNPATTTNSSDACSRKLREFKTTIEDVLTRYNTMQKSYISANQYEVLKAQQETELTDLLRRVDNLEREVEQRFQAEIERLRNSLQKLKQRLNENLRLLEQERAAGRRAQEELCVGYIQGENVEAAVKIYRALNGTYDMVRVTNDTYQTDGHGVGALVEFFDALKDDAQRYQTITGYEVLYSHLERNNQLDRERSRIIFHSLVGLEHYYTDPIDIRRVQSLRVKMIDRLQSLMT</sequence>
<accession>A0A182LVI8</accession>
<dbReference type="EnsemblMetazoa" id="ACUA003021-RA">
    <property type="protein sequence ID" value="ACUA003021-PA"/>
    <property type="gene ID" value="ACUA003021"/>
</dbReference>
<evidence type="ECO:0000256" key="2">
    <source>
        <dbReference type="SAM" id="MobiDB-lite"/>
    </source>
</evidence>